<sequence length="262" mass="29497">MAPKRPATDESVNSIKKRCKVIYTNLPPPVPGSKHEKRWCEICRKYFSCAGDRNRHIKDVHTAHGAPRPECTVCKATYSRKFSLDRHVRRTRSCRRALGLPDPEFSATGVVQTQVSDVNQTPTSAGAGPSIQTATRAPLRSPSPFEFVNAPFSPLPPPSLNFRSNTPTPPQPQQKEVDDMRDYFDLRDLSVDPLFEFVRYPTYQTELDITAESSVAAWESTSTSSLPKDFEQATMQEGEYWFWSTRDWPEAPDPLGFVCGQA</sequence>
<gene>
    <name evidence="1" type="ORF">BDN72DRAFT_903107</name>
</gene>
<reference evidence="1 2" key="1">
    <citation type="journal article" date="2019" name="Nat. Ecol. Evol.">
        <title>Megaphylogeny resolves global patterns of mushroom evolution.</title>
        <authorList>
            <person name="Varga T."/>
            <person name="Krizsan K."/>
            <person name="Foldi C."/>
            <person name="Dima B."/>
            <person name="Sanchez-Garcia M."/>
            <person name="Sanchez-Ramirez S."/>
            <person name="Szollosi G.J."/>
            <person name="Szarkandi J.G."/>
            <person name="Papp V."/>
            <person name="Albert L."/>
            <person name="Andreopoulos W."/>
            <person name="Angelini C."/>
            <person name="Antonin V."/>
            <person name="Barry K.W."/>
            <person name="Bougher N.L."/>
            <person name="Buchanan P."/>
            <person name="Buyck B."/>
            <person name="Bense V."/>
            <person name="Catcheside P."/>
            <person name="Chovatia M."/>
            <person name="Cooper J."/>
            <person name="Damon W."/>
            <person name="Desjardin D."/>
            <person name="Finy P."/>
            <person name="Geml J."/>
            <person name="Haridas S."/>
            <person name="Hughes K."/>
            <person name="Justo A."/>
            <person name="Karasinski D."/>
            <person name="Kautmanova I."/>
            <person name="Kiss B."/>
            <person name="Kocsube S."/>
            <person name="Kotiranta H."/>
            <person name="LaButti K.M."/>
            <person name="Lechner B.E."/>
            <person name="Liimatainen K."/>
            <person name="Lipzen A."/>
            <person name="Lukacs Z."/>
            <person name="Mihaltcheva S."/>
            <person name="Morgado L.N."/>
            <person name="Niskanen T."/>
            <person name="Noordeloos M.E."/>
            <person name="Ohm R.A."/>
            <person name="Ortiz-Santana B."/>
            <person name="Ovrebo C."/>
            <person name="Racz N."/>
            <person name="Riley R."/>
            <person name="Savchenko A."/>
            <person name="Shiryaev A."/>
            <person name="Soop K."/>
            <person name="Spirin V."/>
            <person name="Szebenyi C."/>
            <person name="Tomsovsky M."/>
            <person name="Tulloss R.E."/>
            <person name="Uehling J."/>
            <person name="Grigoriev I.V."/>
            <person name="Vagvolgyi C."/>
            <person name="Papp T."/>
            <person name="Martin F.M."/>
            <person name="Miettinen O."/>
            <person name="Hibbett D.S."/>
            <person name="Nagy L.G."/>
        </authorList>
    </citation>
    <scope>NUCLEOTIDE SEQUENCE [LARGE SCALE GENOMIC DNA]</scope>
    <source>
        <strain evidence="1 2">NL-1719</strain>
    </source>
</reference>
<organism evidence="1 2">
    <name type="scientific">Pluteus cervinus</name>
    <dbReference type="NCBI Taxonomy" id="181527"/>
    <lineage>
        <taxon>Eukaryota</taxon>
        <taxon>Fungi</taxon>
        <taxon>Dikarya</taxon>
        <taxon>Basidiomycota</taxon>
        <taxon>Agaricomycotina</taxon>
        <taxon>Agaricomycetes</taxon>
        <taxon>Agaricomycetidae</taxon>
        <taxon>Agaricales</taxon>
        <taxon>Pluteineae</taxon>
        <taxon>Pluteaceae</taxon>
        <taxon>Pluteus</taxon>
    </lineage>
</organism>
<protein>
    <submittedName>
        <fullName evidence="1">Uncharacterized protein</fullName>
    </submittedName>
</protein>
<name>A0ACD3ACK7_9AGAR</name>
<proteinExistence type="predicted"/>
<keyword evidence="2" id="KW-1185">Reference proteome</keyword>
<dbReference type="EMBL" id="ML208572">
    <property type="protein sequence ID" value="TFK62587.1"/>
    <property type="molecule type" value="Genomic_DNA"/>
</dbReference>
<evidence type="ECO:0000313" key="2">
    <source>
        <dbReference type="Proteomes" id="UP000308600"/>
    </source>
</evidence>
<evidence type="ECO:0000313" key="1">
    <source>
        <dbReference type="EMBL" id="TFK62587.1"/>
    </source>
</evidence>
<dbReference type="Proteomes" id="UP000308600">
    <property type="component" value="Unassembled WGS sequence"/>
</dbReference>
<accession>A0ACD3ACK7</accession>